<dbReference type="AlphaFoldDB" id="C0EKE8"/>
<dbReference type="PANTHER" id="PTHR38743">
    <property type="entry name" value="SIMILAR TO GLYOXYLASE I FAMILY PROTEIN"/>
    <property type="match status" value="1"/>
</dbReference>
<feature type="domain" description="Immunity protein Imm33" evidence="2">
    <location>
        <begin position="85"/>
        <end position="170"/>
    </location>
</feature>
<gene>
    <name evidence="3" type="ORF">NEIFLAOT_00392</name>
</gene>
<evidence type="ECO:0000313" key="3">
    <source>
        <dbReference type="EMBL" id="EEG34414.1"/>
    </source>
</evidence>
<dbReference type="Proteomes" id="UP000004457">
    <property type="component" value="Unassembled WGS sequence"/>
</dbReference>
<evidence type="ECO:0000313" key="4">
    <source>
        <dbReference type="Proteomes" id="UP000004457"/>
    </source>
</evidence>
<dbReference type="eggNOG" id="COG4859">
    <property type="taxonomic scope" value="Bacteria"/>
</dbReference>
<dbReference type="Pfam" id="PF09951">
    <property type="entry name" value="Imm33"/>
    <property type="match status" value="1"/>
</dbReference>
<dbReference type="PROSITE" id="PS51257">
    <property type="entry name" value="PROKAR_LIPOPROTEIN"/>
    <property type="match status" value="1"/>
</dbReference>
<name>C0EKE8_NEIFL</name>
<organism evidence="3 4">
    <name type="scientific">Neisseria flavescens NRL30031/H210</name>
    <dbReference type="NCBI Taxonomy" id="546264"/>
    <lineage>
        <taxon>Bacteria</taxon>
        <taxon>Pseudomonadati</taxon>
        <taxon>Pseudomonadota</taxon>
        <taxon>Betaproteobacteria</taxon>
        <taxon>Neisseriales</taxon>
        <taxon>Neisseriaceae</taxon>
        <taxon>Neisseria</taxon>
    </lineage>
</organism>
<dbReference type="EMBL" id="ACEN01000010">
    <property type="protein sequence ID" value="EEG34414.1"/>
    <property type="molecule type" value="Genomic_DNA"/>
</dbReference>
<sequence length="177" mass="19642">MKQNKKATSATFLFWLIVSCVPQADKQSKAVMFKPDGTRRHCTIKPPLHTSVRKSGESCKIMPNHLFVNSMNKFAQALAAALDRCIVTNTVAEQGEPVGFLYREAPVFENDSGWRIFSGDETDEYTDNPDNFSIVSLSAITADNPDIAPLLTQAEGSAWELNEDGEFQAVADWQPQE</sequence>
<proteinExistence type="predicted"/>
<dbReference type="PANTHER" id="PTHR38743:SF2">
    <property type="entry name" value="DUF2185 DOMAIN-CONTAINING PROTEIN"/>
    <property type="match status" value="1"/>
</dbReference>
<reference evidence="3 4" key="1">
    <citation type="submission" date="2009-01" db="EMBL/GenBank/DDBJ databases">
        <authorList>
            <person name="Fulton L."/>
            <person name="Clifton S."/>
            <person name="Chinwalla A.T."/>
            <person name="Mitreva M."/>
            <person name="Sodergren E."/>
            <person name="Weinstock G."/>
            <person name="Clifton S."/>
            <person name="Dooling D.J."/>
            <person name="Fulton B."/>
            <person name="Minx P."/>
            <person name="Pepin K.H."/>
            <person name="Johnson M."/>
            <person name="Bhonagiri V."/>
            <person name="Nash W.E."/>
            <person name="Mardis E.R."/>
            <person name="Wilson R.K."/>
        </authorList>
    </citation>
    <scope>NUCLEOTIDE SEQUENCE [LARGE SCALE GENOMIC DNA]</scope>
    <source>
        <strain evidence="3 4">NRL30031/H210</strain>
    </source>
</reference>
<comment type="caution">
    <text evidence="3">The sequence shown here is derived from an EMBL/GenBank/DDBJ whole genome shotgun (WGS) entry which is preliminary data.</text>
</comment>
<evidence type="ECO:0000256" key="1">
    <source>
        <dbReference type="SAM" id="SignalP"/>
    </source>
</evidence>
<feature type="chain" id="PRO_5002897501" description="Immunity protein Imm33 domain-containing protein" evidence="1">
    <location>
        <begin position="25"/>
        <end position="177"/>
    </location>
</feature>
<keyword evidence="1" id="KW-0732">Signal</keyword>
<dbReference type="InterPro" id="IPR018689">
    <property type="entry name" value="Imm33_dom"/>
</dbReference>
<keyword evidence="4" id="KW-1185">Reference proteome</keyword>
<accession>C0EKE8</accession>
<protein>
    <recommendedName>
        <fullName evidence="2">Immunity protein Imm33 domain-containing protein</fullName>
    </recommendedName>
</protein>
<evidence type="ECO:0000259" key="2">
    <source>
        <dbReference type="Pfam" id="PF09951"/>
    </source>
</evidence>
<feature type="signal peptide" evidence="1">
    <location>
        <begin position="1"/>
        <end position="24"/>
    </location>
</feature>